<feature type="non-terminal residue" evidence="1">
    <location>
        <position position="1"/>
    </location>
</feature>
<reference evidence="1" key="1">
    <citation type="submission" date="2020-03" db="EMBL/GenBank/DDBJ databases">
        <authorList>
            <person name="Weist P."/>
        </authorList>
    </citation>
    <scope>NUCLEOTIDE SEQUENCE</scope>
</reference>
<keyword evidence="2" id="KW-1185">Reference proteome</keyword>
<dbReference type="Proteomes" id="UP001153269">
    <property type="component" value="Unassembled WGS sequence"/>
</dbReference>
<name>A0A9N7TLM5_PLEPL</name>
<accession>A0A9N7TLM5</accession>
<organism evidence="1 2">
    <name type="scientific">Pleuronectes platessa</name>
    <name type="common">European plaice</name>
    <dbReference type="NCBI Taxonomy" id="8262"/>
    <lineage>
        <taxon>Eukaryota</taxon>
        <taxon>Metazoa</taxon>
        <taxon>Chordata</taxon>
        <taxon>Craniata</taxon>
        <taxon>Vertebrata</taxon>
        <taxon>Euteleostomi</taxon>
        <taxon>Actinopterygii</taxon>
        <taxon>Neopterygii</taxon>
        <taxon>Teleostei</taxon>
        <taxon>Neoteleostei</taxon>
        <taxon>Acanthomorphata</taxon>
        <taxon>Carangaria</taxon>
        <taxon>Pleuronectiformes</taxon>
        <taxon>Pleuronectoidei</taxon>
        <taxon>Pleuronectidae</taxon>
        <taxon>Pleuronectes</taxon>
    </lineage>
</organism>
<dbReference type="AlphaFoldDB" id="A0A9N7TLM5"/>
<protein>
    <submittedName>
        <fullName evidence="1">Uncharacterized protein</fullName>
    </submittedName>
</protein>
<sequence>KIITQLQTDRTRHHFNTTKCALNIITSWLQMNHCEQRDASEPALHQPGPVELRLKN</sequence>
<proteinExistence type="predicted"/>
<comment type="caution">
    <text evidence="1">The sequence shown here is derived from an EMBL/GenBank/DDBJ whole genome shotgun (WGS) entry which is preliminary data.</text>
</comment>
<dbReference type="EMBL" id="CADEAL010000078">
    <property type="protein sequence ID" value="CAB1413923.1"/>
    <property type="molecule type" value="Genomic_DNA"/>
</dbReference>
<evidence type="ECO:0000313" key="1">
    <source>
        <dbReference type="EMBL" id="CAB1413923.1"/>
    </source>
</evidence>
<evidence type="ECO:0000313" key="2">
    <source>
        <dbReference type="Proteomes" id="UP001153269"/>
    </source>
</evidence>
<gene>
    <name evidence="1" type="ORF">PLEPLA_LOCUS1626</name>
</gene>